<dbReference type="Proteomes" id="UP000827892">
    <property type="component" value="Chromosome X"/>
</dbReference>
<dbReference type="EMBL" id="CP090896">
    <property type="protein sequence ID" value="ULT85033.1"/>
    <property type="molecule type" value="Genomic_DNA"/>
</dbReference>
<organism evidence="2 3">
    <name type="scientific">Caenorhabditis briggsae</name>
    <dbReference type="NCBI Taxonomy" id="6238"/>
    <lineage>
        <taxon>Eukaryota</taxon>
        <taxon>Metazoa</taxon>
        <taxon>Ecdysozoa</taxon>
        <taxon>Nematoda</taxon>
        <taxon>Chromadorea</taxon>
        <taxon>Rhabditida</taxon>
        <taxon>Rhabditina</taxon>
        <taxon>Rhabditomorpha</taxon>
        <taxon>Rhabditoidea</taxon>
        <taxon>Rhabditidae</taxon>
        <taxon>Peloderinae</taxon>
        <taxon>Caenorhabditis</taxon>
    </lineage>
</organism>
<reference evidence="2 3" key="1">
    <citation type="submission" date="2022-05" db="EMBL/GenBank/DDBJ databases">
        <title>Chromosome-level reference genomes for two strains of Caenorhabditis briggsae: an improved platform for comparative genomics.</title>
        <authorList>
            <person name="Stevens L."/>
            <person name="Andersen E.C."/>
        </authorList>
    </citation>
    <scope>NUCLEOTIDE SEQUENCE [LARGE SCALE GENOMIC DNA]</scope>
    <source>
        <strain evidence="2">QX1410_ONT</strain>
        <tissue evidence="2">Whole-organism</tissue>
    </source>
</reference>
<name>A0AAE9A221_CAEBR</name>
<accession>A0AAE9A221</accession>
<evidence type="ECO:0000313" key="3">
    <source>
        <dbReference type="Proteomes" id="UP000827892"/>
    </source>
</evidence>
<dbReference type="AlphaFoldDB" id="A0AAE9A221"/>
<feature type="compositionally biased region" description="Basic residues" evidence="1">
    <location>
        <begin position="109"/>
        <end position="121"/>
    </location>
</feature>
<feature type="compositionally biased region" description="Basic and acidic residues" evidence="1">
    <location>
        <begin position="154"/>
        <end position="164"/>
    </location>
</feature>
<protein>
    <submittedName>
        <fullName evidence="2">Uncharacterized protein</fullName>
    </submittedName>
</protein>
<evidence type="ECO:0000313" key="2">
    <source>
        <dbReference type="EMBL" id="ULT85033.1"/>
    </source>
</evidence>
<evidence type="ECO:0000256" key="1">
    <source>
        <dbReference type="SAM" id="MobiDB-lite"/>
    </source>
</evidence>
<feature type="compositionally biased region" description="Polar residues" evidence="1">
    <location>
        <begin position="144"/>
        <end position="153"/>
    </location>
</feature>
<gene>
    <name evidence="2" type="ORF">L3Y34_013613</name>
</gene>
<sequence>MNTPEINNPKIKDKQIRIHLGWMRSNHRRRQPRTVGHRRSDIAGARSNRRNWWWTQLRSIRPHRRKNIVQNEPVRRETEAEKEIGDVEEVQEEPQPSRRGRRPFTNQPKGRRNSQKKRKIEKSRNNDPENTSELLPFSERWNRSENLPTSSRHQYPEPHPFKNP</sequence>
<feature type="compositionally biased region" description="Basic and acidic residues" evidence="1">
    <location>
        <begin position="73"/>
        <end position="85"/>
    </location>
</feature>
<feature type="region of interest" description="Disordered" evidence="1">
    <location>
        <begin position="63"/>
        <end position="164"/>
    </location>
</feature>
<proteinExistence type="predicted"/>